<accession>A0A9W8C6D6</accession>
<proteinExistence type="predicted"/>
<dbReference type="Proteomes" id="UP001059041">
    <property type="component" value="Linkage Group LG6"/>
</dbReference>
<gene>
    <name evidence="1" type="ORF">IRJ41_004909</name>
</gene>
<protein>
    <submittedName>
        <fullName evidence="1">Uncharacterized protein</fullName>
    </submittedName>
</protein>
<sequence>MQFLEALLDSFQIPLERVIGGRNGHVEVRTRSCCVRGRSVMWNRQRVRKHGKGRSSLKLNWDTRVEQTMKHSLPPLQALSIQNDKQWNSELHQLEDNHSNSSLVL</sequence>
<organism evidence="1 2">
    <name type="scientific">Triplophysa rosa</name>
    <name type="common">Cave loach</name>
    <dbReference type="NCBI Taxonomy" id="992332"/>
    <lineage>
        <taxon>Eukaryota</taxon>
        <taxon>Metazoa</taxon>
        <taxon>Chordata</taxon>
        <taxon>Craniata</taxon>
        <taxon>Vertebrata</taxon>
        <taxon>Euteleostomi</taxon>
        <taxon>Actinopterygii</taxon>
        <taxon>Neopterygii</taxon>
        <taxon>Teleostei</taxon>
        <taxon>Ostariophysi</taxon>
        <taxon>Cypriniformes</taxon>
        <taxon>Nemacheilidae</taxon>
        <taxon>Triplophysa</taxon>
    </lineage>
</organism>
<keyword evidence="2" id="KW-1185">Reference proteome</keyword>
<name>A0A9W8C6D6_TRIRA</name>
<dbReference type="AlphaFoldDB" id="A0A9W8C6D6"/>
<dbReference type="EMBL" id="JAFHDT010000006">
    <property type="protein sequence ID" value="KAI7808437.1"/>
    <property type="molecule type" value="Genomic_DNA"/>
</dbReference>
<evidence type="ECO:0000313" key="1">
    <source>
        <dbReference type="EMBL" id="KAI7808437.1"/>
    </source>
</evidence>
<reference evidence="1" key="1">
    <citation type="submission" date="2021-02" db="EMBL/GenBank/DDBJ databases">
        <title>Comparative genomics reveals that relaxation of natural selection precedes convergent phenotypic evolution of cavefish.</title>
        <authorList>
            <person name="Peng Z."/>
        </authorList>
    </citation>
    <scope>NUCLEOTIDE SEQUENCE</scope>
    <source>
        <tissue evidence="1">Muscle</tissue>
    </source>
</reference>
<evidence type="ECO:0000313" key="2">
    <source>
        <dbReference type="Proteomes" id="UP001059041"/>
    </source>
</evidence>
<comment type="caution">
    <text evidence="1">The sequence shown here is derived from an EMBL/GenBank/DDBJ whole genome shotgun (WGS) entry which is preliminary data.</text>
</comment>